<keyword evidence="2" id="KW-0949">S-adenosyl-L-methionine</keyword>
<evidence type="ECO:0000256" key="2">
    <source>
        <dbReference type="ARBA" id="ARBA00022691"/>
    </source>
</evidence>
<dbReference type="EMBL" id="MCRM02000026">
    <property type="protein sequence ID" value="PNV73016.1"/>
    <property type="molecule type" value="Genomic_DNA"/>
</dbReference>
<organism evidence="8 9">
    <name type="scientific">Leptospira inadai serovar Lyme</name>
    <dbReference type="NCBI Taxonomy" id="293084"/>
    <lineage>
        <taxon>Bacteria</taxon>
        <taxon>Pseudomonadati</taxon>
        <taxon>Spirochaetota</taxon>
        <taxon>Spirochaetia</taxon>
        <taxon>Leptospirales</taxon>
        <taxon>Leptospiraceae</taxon>
        <taxon>Leptospira</taxon>
    </lineage>
</organism>
<evidence type="ECO:0000256" key="3">
    <source>
        <dbReference type="ARBA" id="ARBA00022723"/>
    </source>
</evidence>
<evidence type="ECO:0000313" key="9">
    <source>
        <dbReference type="Proteomes" id="UP000094669"/>
    </source>
</evidence>
<dbReference type="Pfam" id="PF12345">
    <property type="entry name" value="DUF3641"/>
    <property type="match status" value="1"/>
</dbReference>
<dbReference type="PANTHER" id="PTHR43728">
    <property type="entry name" value="SLR0304 PROTEIN"/>
    <property type="match status" value="1"/>
</dbReference>
<proteinExistence type="predicted"/>
<dbReference type="NCBIfam" id="TIGR04167">
    <property type="entry name" value="rSAM_SeCys"/>
    <property type="match status" value="1"/>
</dbReference>
<feature type="domain" description="Arsenosugar biosynthesis radical SAM protein ArsS-like C-terminal" evidence="7">
    <location>
        <begin position="212"/>
        <end position="345"/>
    </location>
</feature>
<dbReference type="Pfam" id="PF04055">
    <property type="entry name" value="Radical_SAM"/>
    <property type="match status" value="1"/>
</dbReference>
<dbReference type="InterPro" id="IPR013785">
    <property type="entry name" value="Aldolase_TIM"/>
</dbReference>
<sequence>MKSLLARGSDLASSQEQLKILSEISERRSFPLFRQKLSESGLFPLKPIGTDILQINVGKLCNQTCKHCHVDAGPDRKEVMSKETMQECLDVLVSSDISVLDITGGAPEMNPNFRWLVEEAGKLGKRTLVRCNLTILLAGEKYKDLPEFFAKHSVEVVSSLPYFQKRRTDAQRGEGVFDKSIAALRRLNAVGYGRPNSGLVLNLVYNPAGAFLPGGQSTLEGDFKKELRTQFGIEFNSLFTITNMPISRYLEYLLESGNLEGYLEKLITSYNPAAASGVMCRNTLSVGWDGSLYDCDFNQMLDLKVEGPVQKISDFNQETLIDRRIRLDQHCFGCTAGSGSSCGGSIAEDR</sequence>
<keyword evidence="5" id="KW-0411">Iron-sulfur</keyword>
<dbReference type="Proteomes" id="UP000094669">
    <property type="component" value="Unassembled WGS sequence"/>
</dbReference>
<keyword evidence="3" id="KW-0479">Metal-binding</keyword>
<accession>A0ABX4YE79</accession>
<dbReference type="CDD" id="cd01335">
    <property type="entry name" value="Radical_SAM"/>
    <property type="match status" value="1"/>
</dbReference>
<name>A0ABX4YE79_9LEPT</name>
<evidence type="ECO:0000256" key="1">
    <source>
        <dbReference type="ARBA" id="ARBA00001966"/>
    </source>
</evidence>
<evidence type="ECO:0000256" key="5">
    <source>
        <dbReference type="ARBA" id="ARBA00023014"/>
    </source>
</evidence>
<keyword evidence="9" id="KW-1185">Reference proteome</keyword>
<evidence type="ECO:0000259" key="6">
    <source>
        <dbReference type="Pfam" id="PF04055"/>
    </source>
</evidence>
<feature type="domain" description="Radical SAM core" evidence="6">
    <location>
        <begin position="55"/>
        <end position="194"/>
    </location>
</feature>
<dbReference type="InterPro" id="IPR024521">
    <property type="entry name" value="ArsS-like_C"/>
</dbReference>
<comment type="cofactor">
    <cofactor evidence="1">
        <name>[4Fe-4S] cluster</name>
        <dbReference type="ChEBI" id="CHEBI:49883"/>
    </cofactor>
</comment>
<dbReference type="PANTHER" id="PTHR43728:SF1">
    <property type="entry name" value="FE-S OXIDOREDUCTASE"/>
    <property type="match status" value="1"/>
</dbReference>
<keyword evidence="4" id="KW-0408">Iron</keyword>
<dbReference type="Gene3D" id="3.20.20.70">
    <property type="entry name" value="Aldolase class I"/>
    <property type="match status" value="1"/>
</dbReference>
<protein>
    <submittedName>
        <fullName evidence="8">Radical SAM protein</fullName>
    </submittedName>
</protein>
<dbReference type="RefSeq" id="WP_010411204.1">
    <property type="nucleotide sequence ID" value="NZ_MCRM02000026.1"/>
</dbReference>
<dbReference type="InterPro" id="IPR026351">
    <property type="entry name" value="rSAM_ArsS-like"/>
</dbReference>
<gene>
    <name evidence="8" type="ORF">BES34_018145</name>
</gene>
<dbReference type="InterPro" id="IPR007197">
    <property type="entry name" value="rSAM"/>
</dbReference>
<dbReference type="SFLD" id="SFLDG01067">
    <property type="entry name" value="SPASM/twitch_domain_containing"/>
    <property type="match status" value="1"/>
</dbReference>
<evidence type="ECO:0000256" key="4">
    <source>
        <dbReference type="ARBA" id="ARBA00023004"/>
    </source>
</evidence>
<evidence type="ECO:0000313" key="8">
    <source>
        <dbReference type="EMBL" id="PNV73016.1"/>
    </source>
</evidence>
<evidence type="ECO:0000259" key="7">
    <source>
        <dbReference type="Pfam" id="PF12345"/>
    </source>
</evidence>
<dbReference type="SFLD" id="SFLDS00029">
    <property type="entry name" value="Radical_SAM"/>
    <property type="match status" value="1"/>
</dbReference>
<dbReference type="InterPro" id="IPR058240">
    <property type="entry name" value="rSAM_sf"/>
</dbReference>
<dbReference type="SUPFAM" id="SSF102114">
    <property type="entry name" value="Radical SAM enzymes"/>
    <property type="match status" value="1"/>
</dbReference>
<reference evidence="8" key="1">
    <citation type="submission" date="2018-01" db="EMBL/GenBank/DDBJ databases">
        <title>Genomic characterization of Leptospira inadai serogroup Lyme isolated from captured rat in Brazil and comparative analysis with human reference strain.</title>
        <authorList>
            <person name="Moreno L.Z."/>
            <person name="Loureiro A.P."/>
            <person name="Miraglia F."/>
            <person name="Kremer F.S."/>
            <person name="Eslabao M.R."/>
            <person name="Dellagostin O.A."/>
            <person name="Lilenbaum W."/>
            <person name="Moreno A.M."/>
        </authorList>
    </citation>
    <scope>NUCLEOTIDE SEQUENCE [LARGE SCALE GENOMIC DNA]</scope>
    <source>
        <strain evidence="8">M34/99</strain>
    </source>
</reference>
<comment type="caution">
    <text evidence="8">The sequence shown here is derived from an EMBL/GenBank/DDBJ whole genome shotgun (WGS) entry which is preliminary data.</text>
</comment>